<gene>
    <name evidence="2" type="ORF">VroAM7_34240</name>
</gene>
<dbReference type="NCBIfam" id="TIGR03363">
    <property type="entry name" value="VI_chp_8"/>
    <property type="match status" value="1"/>
</dbReference>
<dbReference type="Pfam" id="PF06812">
    <property type="entry name" value="ImpA_N"/>
    <property type="match status" value="1"/>
</dbReference>
<evidence type="ECO:0000313" key="2">
    <source>
        <dbReference type="EMBL" id="BBL90771.1"/>
    </source>
</evidence>
<dbReference type="InterPro" id="IPR010657">
    <property type="entry name" value="ImpA_N"/>
</dbReference>
<dbReference type="RefSeq" id="WP_143693507.1">
    <property type="nucleotide sequence ID" value="NZ_AP019799.1"/>
</dbReference>
<evidence type="ECO:0000259" key="1">
    <source>
        <dbReference type="Pfam" id="PF06812"/>
    </source>
</evidence>
<proteinExistence type="predicted"/>
<dbReference type="InterPro" id="IPR017740">
    <property type="entry name" value="TssA-like"/>
</dbReference>
<dbReference type="AlphaFoldDB" id="A0A510IBG6"/>
<organism evidence="2 3">
    <name type="scientific">Vibrio rotiferianus</name>
    <dbReference type="NCBI Taxonomy" id="190895"/>
    <lineage>
        <taxon>Bacteria</taxon>
        <taxon>Pseudomonadati</taxon>
        <taxon>Pseudomonadota</taxon>
        <taxon>Gammaproteobacteria</taxon>
        <taxon>Vibrionales</taxon>
        <taxon>Vibrionaceae</taxon>
        <taxon>Vibrio</taxon>
    </lineage>
</organism>
<accession>A0A510IBG6</accession>
<dbReference type="PANTHER" id="PTHR37951">
    <property type="entry name" value="CYTOPLASMIC PROTEIN-RELATED"/>
    <property type="match status" value="1"/>
</dbReference>
<name>A0A510IBG6_9VIBR</name>
<sequence>MSTNSHLFDWYEAALEPIKGSLATGIDPREDVSPQSAYYRLKDQRMLARNEERNAIIEEESILLHSGLWRVFLEEVPDVLSNQAKDLEFVAWLIEALTRLYGFRGMGIGYELATGLVDTYWDDIYPMPDEDGMETRISSLIGLNGIESEGTLIFPIASIPLTEMGIDQAFAYWEYQQAIDLERLDEDKRRYKVDGGAIELAKILETVKTTSDEFYVDLIADLEYAIASFSKFSETLDKAVGDVTPSSYISQKLDSILSALKHVLGGRYPSQRGKAETINDELEQDYVPEEIISQVDSTELLATNMRSREQAINQLQNVADFFRETEPHSPVSYTIEQVIRWCGMPLPDLLAELISDGDAKNSYFRLVGIANQNNEG</sequence>
<dbReference type="EMBL" id="AP019799">
    <property type="protein sequence ID" value="BBL90771.1"/>
    <property type="molecule type" value="Genomic_DNA"/>
</dbReference>
<feature type="domain" description="ImpA N-terminal" evidence="1">
    <location>
        <begin position="15"/>
        <end position="144"/>
    </location>
</feature>
<reference evidence="3" key="1">
    <citation type="submission" date="2019-07" db="EMBL/GenBank/DDBJ databases">
        <title>Complete Genome Sequences of Vibrion rotiferianus strain AM7.</title>
        <authorList>
            <person name="Miyazaki K."/>
            <person name="Wiseschart A."/>
            <person name="Pootanakit K."/>
            <person name="Ishimori K."/>
            <person name="Kitahara K."/>
        </authorList>
    </citation>
    <scope>NUCLEOTIDE SEQUENCE [LARGE SCALE GENOMIC DNA]</scope>
    <source>
        <strain evidence="3">AM7</strain>
    </source>
</reference>
<protein>
    <submittedName>
        <fullName evidence="2">Type VI secretion protein</fullName>
    </submittedName>
</protein>
<evidence type="ECO:0000313" key="3">
    <source>
        <dbReference type="Proteomes" id="UP000315115"/>
    </source>
</evidence>
<dbReference type="Proteomes" id="UP000315115">
    <property type="component" value="Chromosome 2"/>
</dbReference>
<dbReference type="PANTHER" id="PTHR37951:SF1">
    <property type="entry name" value="TYPE VI SECRETION SYSTEM COMPONENT TSSA1"/>
    <property type="match status" value="1"/>
</dbReference>